<dbReference type="GO" id="GO:0006352">
    <property type="term" value="P:DNA-templated transcription initiation"/>
    <property type="evidence" value="ECO:0007669"/>
    <property type="project" value="InterPro"/>
</dbReference>
<proteinExistence type="inferred from homology"/>
<keyword evidence="4" id="KW-0238">DNA-binding</keyword>
<reference evidence="9" key="1">
    <citation type="submission" date="2016-10" db="EMBL/GenBank/DDBJ databases">
        <authorList>
            <person name="Varghese N."/>
            <person name="Submissions S."/>
        </authorList>
    </citation>
    <scope>NUCLEOTIDE SEQUENCE [LARGE SCALE GENOMIC DNA]</scope>
    <source>
        <strain evidence="9">IBRC-M 10655</strain>
    </source>
</reference>
<dbReference type="Pfam" id="PF04542">
    <property type="entry name" value="Sigma70_r2"/>
    <property type="match status" value="1"/>
</dbReference>
<keyword evidence="5" id="KW-0804">Transcription</keyword>
<evidence type="ECO:0000256" key="2">
    <source>
        <dbReference type="ARBA" id="ARBA00023015"/>
    </source>
</evidence>
<feature type="domain" description="RNA polymerase sigma-70 region 2" evidence="6">
    <location>
        <begin position="16"/>
        <end position="78"/>
    </location>
</feature>
<gene>
    <name evidence="8" type="ORF">SAMN05192558_113122</name>
</gene>
<dbReference type="InterPro" id="IPR039425">
    <property type="entry name" value="RNA_pol_sigma-70-like"/>
</dbReference>
<dbReference type="SUPFAM" id="SSF88659">
    <property type="entry name" value="Sigma3 and sigma4 domains of RNA polymerase sigma factors"/>
    <property type="match status" value="1"/>
</dbReference>
<evidence type="ECO:0000313" key="9">
    <source>
        <dbReference type="Proteomes" id="UP000199651"/>
    </source>
</evidence>
<dbReference type="InterPro" id="IPR007627">
    <property type="entry name" value="RNA_pol_sigma70_r2"/>
</dbReference>
<dbReference type="CDD" id="cd06171">
    <property type="entry name" value="Sigma70_r4"/>
    <property type="match status" value="1"/>
</dbReference>
<dbReference type="InterPro" id="IPR014284">
    <property type="entry name" value="RNA_pol_sigma-70_dom"/>
</dbReference>
<keyword evidence="9" id="KW-1185">Reference proteome</keyword>
<protein>
    <submittedName>
        <fullName evidence="8">RNA polymerase sigma-70 factor, sigma-E family</fullName>
    </submittedName>
</protein>
<dbReference type="AlphaFoldDB" id="A0A1H0VAA8"/>
<keyword evidence="2" id="KW-0805">Transcription regulation</keyword>
<evidence type="ECO:0000313" key="8">
    <source>
        <dbReference type="EMBL" id="SDP75165.1"/>
    </source>
</evidence>
<evidence type="ECO:0000259" key="6">
    <source>
        <dbReference type="Pfam" id="PF04542"/>
    </source>
</evidence>
<dbReference type="PANTHER" id="PTHR43133:SF50">
    <property type="entry name" value="ECF RNA POLYMERASE SIGMA FACTOR SIGM"/>
    <property type="match status" value="1"/>
</dbReference>
<dbReference type="STRING" id="504798.SAMN05421871_101876"/>
<organism evidence="8 9">
    <name type="scientific">Actinokineospora alba</name>
    <dbReference type="NCBI Taxonomy" id="504798"/>
    <lineage>
        <taxon>Bacteria</taxon>
        <taxon>Bacillati</taxon>
        <taxon>Actinomycetota</taxon>
        <taxon>Actinomycetes</taxon>
        <taxon>Pseudonocardiales</taxon>
        <taxon>Pseudonocardiaceae</taxon>
        <taxon>Actinokineospora</taxon>
    </lineage>
</organism>
<dbReference type="GO" id="GO:0016987">
    <property type="term" value="F:sigma factor activity"/>
    <property type="evidence" value="ECO:0007669"/>
    <property type="project" value="UniProtKB-KW"/>
</dbReference>
<comment type="similarity">
    <text evidence="1">Belongs to the sigma-70 factor family. ECF subfamily.</text>
</comment>
<keyword evidence="3" id="KW-0731">Sigma factor</keyword>
<evidence type="ECO:0000256" key="1">
    <source>
        <dbReference type="ARBA" id="ARBA00010641"/>
    </source>
</evidence>
<evidence type="ECO:0000256" key="3">
    <source>
        <dbReference type="ARBA" id="ARBA00023082"/>
    </source>
</evidence>
<dbReference type="NCBIfam" id="TIGR02937">
    <property type="entry name" value="sigma70-ECF"/>
    <property type="match status" value="1"/>
</dbReference>
<accession>A0A1H0VAA8</accession>
<feature type="domain" description="RNA polymerase sigma factor 70 region 4 type 2" evidence="7">
    <location>
        <begin position="106"/>
        <end position="155"/>
    </location>
</feature>
<name>A0A1H0VAA8_9PSEU</name>
<dbReference type="GO" id="GO:0003677">
    <property type="term" value="F:DNA binding"/>
    <property type="evidence" value="ECO:0007669"/>
    <property type="project" value="UniProtKB-KW"/>
</dbReference>
<dbReference type="InterPro" id="IPR013249">
    <property type="entry name" value="RNA_pol_sigma70_r4_t2"/>
</dbReference>
<sequence length="179" mass="20142">MGGGGVREDLDFDGFVRERYDQLLRYAVMLTGRRWDAEEVLQEALVRCLKRWRKVPADNAVAYARKAIYHEFLRSAKRKPLVTLDEIAGQLDLEDFAGAVVAREHVLAVLQILPPRQRAAVVARFWLDLTEAQTAIELGCSVGTVKSLTSRGLAKVRETWKAGAVQHAQAVTSLERRWA</sequence>
<evidence type="ECO:0000259" key="7">
    <source>
        <dbReference type="Pfam" id="PF08281"/>
    </source>
</evidence>
<dbReference type="Pfam" id="PF08281">
    <property type="entry name" value="Sigma70_r4_2"/>
    <property type="match status" value="1"/>
</dbReference>
<evidence type="ECO:0000256" key="5">
    <source>
        <dbReference type="ARBA" id="ARBA00023163"/>
    </source>
</evidence>
<evidence type="ECO:0000256" key="4">
    <source>
        <dbReference type="ARBA" id="ARBA00023125"/>
    </source>
</evidence>
<dbReference type="Gene3D" id="1.10.10.10">
    <property type="entry name" value="Winged helix-like DNA-binding domain superfamily/Winged helix DNA-binding domain"/>
    <property type="match status" value="1"/>
</dbReference>
<dbReference type="InterPro" id="IPR036388">
    <property type="entry name" value="WH-like_DNA-bd_sf"/>
</dbReference>
<dbReference type="SUPFAM" id="SSF88946">
    <property type="entry name" value="Sigma2 domain of RNA polymerase sigma factors"/>
    <property type="match status" value="1"/>
</dbReference>
<dbReference type="PANTHER" id="PTHR43133">
    <property type="entry name" value="RNA POLYMERASE ECF-TYPE SIGMA FACTO"/>
    <property type="match status" value="1"/>
</dbReference>
<dbReference type="Proteomes" id="UP000199651">
    <property type="component" value="Unassembled WGS sequence"/>
</dbReference>
<dbReference type="EMBL" id="FNJB01000013">
    <property type="protein sequence ID" value="SDP75165.1"/>
    <property type="molecule type" value="Genomic_DNA"/>
</dbReference>
<dbReference type="Gene3D" id="1.10.1740.10">
    <property type="match status" value="1"/>
</dbReference>
<dbReference type="InterPro" id="IPR013324">
    <property type="entry name" value="RNA_pol_sigma_r3/r4-like"/>
</dbReference>
<dbReference type="InterPro" id="IPR013325">
    <property type="entry name" value="RNA_pol_sigma_r2"/>
</dbReference>